<dbReference type="SUPFAM" id="SSF63829">
    <property type="entry name" value="Calcium-dependent phosphotriesterase"/>
    <property type="match status" value="1"/>
</dbReference>
<dbReference type="InterPro" id="IPR013658">
    <property type="entry name" value="SGL"/>
</dbReference>
<gene>
    <name evidence="3" type="ORF">METZ01_LOCUS47654</name>
</gene>
<organism evidence="3">
    <name type="scientific">marine metagenome</name>
    <dbReference type="NCBI Taxonomy" id="408172"/>
    <lineage>
        <taxon>unclassified sequences</taxon>
        <taxon>metagenomes</taxon>
        <taxon>ecological metagenomes</taxon>
    </lineage>
</organism>
<dbReference type="PANTHER" id="PTHR47572">
    <property type="entry name" value="LIPOPROTEIN-RELATED"/>
    <property type="match status" value="1"/>
</dbReference>
<evidence type="ECO:0000256" key="1">
    <source>
        <dbReference type="ARBA" id="ARBA00022801"/>
    </source>
</evidence>
<evidence type="ECO:0000313" key="3">
    <source>
        <dbReference type="EMBL" id="SUZ94800.1"/>
    </source>
</evidence>
<feature type="domain" description="SMP-30/Gluconolactonase/LRE-like region" evidence="2">
    <location>
        <begin position="44"/>
        <end position="277"/>
    </location>
</feature>
<protein>
    <recommendedName>
        <fullName evidence="2">SMP-30/Gluconolactonase/LRE-like region domain-containing protein</fullName>
    </recommendedName>
</protein>
<accession>A0A381RSG1</accession>
<dbReference type="AlphaFoldDB" id="A0A381RSG1"/>
<dbReference type="EMBL" id="UINC01002267">
    <property type="protein sequence ID" value="SUZ94800.1"/>
    <property type="molecule type" value="Genomic_DNA"/>
</dbReference>
<reference evidence="3" key="1">
    <citation type="submission" date="2018-05" db="EMBL/GenBank/DDBJ databases">
        <authorList>
            <person name="Lanie J.A."/>
            <person name="Ng W.-L."/>
            <person name="Kazmierczak K.M."/>
            <person name="Andrzejewski T.M."/>
            <person name="Davidsen T.M."/>
            <person name="Wayne K.J."/>
            <person name="Tettelin H."/>
            <person name="Glass J.I."/>
            <person name="Rusch D."/>
            <person name="Podicherti R."/>
            <person name="Tsui H.-C.T."/>
            <person name="Winkler M.E."/>
        </authorList>
    </citation>
    <scope>NUCLEOTIDE SEQUENCE</scope>
</reference>
<dbReference type="GO" id="GO:0016787">
    <property type="term" value="F:hydrolase activity"/>
    <property type="evidence" value="ECO:0007669"/>
    <property type="project" value="UniProtKB-KW"/>
</dbReference>
<sequence>MTTQTALTASTLLILASSISAQESQLVVPGAKVQRVATGFGFLEGPAADVDGALYFSDIVNERVHRWSPETGITTFREETGRANGLRIDLDGSLLICEMANRRLTAIDPEGRLTVLADRYEGERFNGPNDLWVDPRGGIYFSDPHYGAAETREISGNHVYYLSPDRETLVRVTDDLVQPNGIIGTPDGSRLYIADQGAGQLWAYRPDPDGGLSDKRLFASQGADGMTMDDRGNVYLTGQDITILDPAGNPIASIGVPEPPANVTFGGPNGTTLFIAARTSLYRVEMQVTGQ</sequence>
<dbReference type="Pfam" id="PF08450">
    <property type="entry name" value="SGL"/>
    <property type="match status" value="1"/>
</dbReference>
<keyword evidence="1" id="KW-0378">Hydrolase</keyword>
<dbReference type="InterPro" id="IPR051262">
    <property type="entry name" value="SMP-30/CGR1_Lactonase"/>
</dbReference>
<proteinExistence type="predicted"/>
<dbReference type="Gene3D" id="2.120.10.30">
    <property type="entry name" value="TolB, C-terminal domain"/>
    <property type="match status" value="1"/>
</dbReference>
<evidence type="ECO:0000259" key="2">
    <source>
        <dbReference type="Pfam" id="PF08450"/>
    </source>
</evidence>
<name>A0A381RSG1_9ZZZZ</name>
<dbReference type="InterPro" id="IPR011042">
    <property type="entry name" value="6-blade_b-propeller_TolB-like"/>
</dbReference>
<dbReference type="PANTHER" id="PTHR47572:SF4">
    <property type="entry name" value="LACTONASE DRP35"/>
    <property type="match status" value="1"/>
</dbReference>